<feature type="compositionally biased region" description="Basic and acidic residues" evidence="1">
    <location>
        <begin position="148"/>
        <end position="163"/>
    </location>
</feature>
<feature type="region of interest" description="Disordered" evidence="1">
    <location>
        <begin position="52"/>
        <end position="394"/>
    </location>
</feature>
<reference evidence="2" key="1">
    <citation type="submission" date="2009-11" db="EMBL/GenBank/DDBJ databases">
        <authorList>
            <consortium name="The Broad Institute Genome Sequencing Platform"/>
            <person name="Ward D."/>
            <person name="Feldgarden M."/>
            <person name="Earl A."/>
            <person name="Young S.K."/>
            <person name="Zeng Q."/>
            <person name="Koehrsen M."/>
            <person name="Alvarado L."/>
            <person name="Berlin A."/>
            <person name="Bochicchio J."/>
            <person name="Borenstein D."/>
            <person name="Chapman S.B."/>
            <person name="Chen Z."/>
            <person name="Engels R."/>
            <person name="Freedman E."/>
            <person name="Gellesch M."/>
            <person name="Goldberg J."/>
            <person name="Griggs A."/>
            <person name="Gujja S."/>
            <person name="Heilman E."/>
            <person name="Heiman D."/>
            <person name="Hepburn T."/>
            <person name="Howarth C."/>
            <person name="Jen D."/>
            <person name="Larson L."/>
            <person name="Lewis B."/>
            <person name="Mehta T."/>
            <person name="Park D."/>
            <person name="Pearson M."/>
            <person name="Roberts A."/>
            <person name="Saif S."/>
            <person name="Shea T."/>
            <person name="Shenoy N."/>
            <person name="Sisk P."/>
            <person name="Stolte C."/>
            <person name="Sykes S."/>
            <person name="Thomson T."/>
            <person name="Walk T."/>
            <person name="White J."/>
            <person name="Yandava C."/>
            <person name="Izard J."/>
            <person name="Baranova O.V."/>
            <person name="Blanton J.M."/>
            <person name="Tanner A.C."/>
            <person name="Dewhirst F.E."/>
            <person name="Haas B."/>
            <person name="Nusbaum C."/>
            <person name="Birren B."/>
        </authorList>
    </citation>
    <scope>NUCLEOTIDE SEQUENCE [LARGE SCALE GENOMIC DNA]</scope>
    <source>
        <strain evidence="2">1-1 BBBD Race 1</strain>
    </source>
</reference>
<evidence type="ECO:0000256" key="1">
    <source>
        <dbReference type="SAM" id="MobiDB-lite"/>
    </source>
</evidence>
<gene>
    <name evidence="2" type="ORF">PTTG_00515</name>
</gene>
<dbReference type="OrthoDB" id="2507748at2759"/>
<proteinExistence type="predicted"/>
<protein>
    <submittedName>
        <fullName evidence="2 3">Uncharacterized protein</fullName>
    </submittedName>
</protein>
<evidence type="ECO:0000313" key="4">
    <source>
        <dbReference type="Proteomes" id="UP000005240"/>
    </source>
</evidence>
<reference evidence="3" key="4">
    <citation type="submission" date="2025-05" db="UniProtKB">
        <authorList>
            <consortium name="EnsemblFungi"/>
        </authorList>
    </citation>
    <scope>IDENTIFICATION</scope>
    <source>
        <strain evidence="3">isolate 1-1 / race 1 (BBBD)</strain>
    </source>
</reference>
<dbReference type="AlphaFoldDB" id="A0A180H4U2"/>
<accession>A0A180H4U2</accession>
<feature type="compositionally biased region" description="Pro residues" evidence="1">
    <location>
        <begin position="75"/>
        <end position="90"/>
    </location>
</feature>
<dbReference type="VEuPathDB" id="FungiDB:PTTG_00515"/>
<feature type="compositionally biased region" description="Basic residues" evidence="1">
    <location>
        <begin position="369"/>
        <end position="378"/>
    </location>
</feature>
<keyword evidence="4" id="KW-1185">Reference proteome</keyword>
<feature type="compositionally biased region" description="Low complexity" evidence="1">
    <location>
        <begin position="254"/>
        <end position="266"/>
    </location>
</feature>
<reference evidence="2" key="2">
    <citation type="submission" date="2016-05" db="EMBL/GenBank/DDBJ databases">
        <title>Comparative analysis highlights variable genome content of wheat rusts and divergence of the mating loci.</title>
        <authorList>
            <person name="Cuomo C.A."/>
            <person name="Bakkeren G."/>
            <person name="Szabo L."/>
            <person name="Khalil H."/>
            <person name="Joly D."/>
            <person name="Goldberg J."/>
            <person name="Young S."/>
            <person name="Zeng Q."/>
            <person name="Fellers J."/>
        </authorList>
    </citation>
    <scope>NUCLEOTIDE SEQUENCE [LARGE SCALE GENOMIC DNA]</scope>
    <source>
        <strain evidence="2">1-1 BBBD Race 1</strain>
    </source>
</reference>
<feature type="compositionally biased region" description="Basic residues" evidence="1">
    <location>
        <begin position="332"/>
        <end position="362"/>
    </location>
</feature>
<name>A0A180H4U2_PUCT1</name>
<evidence type="ECO:0000313" key="2">
    <source>
        <dbReference type="EMBL" id="OAV99698.1"/>
    </source>
</evidence>
<organism evidence="2">
    <name type="scientific">Puccinia triticina (isolate 1-1 / race 1 (BBBD))</name>
    <name type="common">Brown leaf rust fungus</name>
    <dbReference type="NCBI Taxonomy" id="630390"/>
    <lineage>
        <taxon>Eukaryota</taxon>
        <taxon>Fungi</taxon>
        <taxon>Dikarya</taxon>
        <taxon>Basidiomycota</taxon>
        <taxon>Pucciniomycotina</taxon>
        <taxon>Pucciniomycetes</taxon>
        <taxon>Pucciniales</taxon>
        <taxon>Pucciniaceae</taxon>
        <taxon>Puccinia</taxon>
    </lineage>
</organism>
<dbReference type="EMBL" id="ADAS02000002">
    <property type="protein sequence ID" value="OAV99698.1"/>
    <property type="molecule type" value="Genomic_DNA"/>
</dbReference>
<evidence type="ECO:0000313" key="3">
    <source>
        <dbReference type="EnsemblFungi" id="PTTG_00515-t43_1-p1"/>
    </source>
</evidence>
<dbReference type="EnsemblFungi" id="PTTG_00515-t43_1">
    <property type="protein sequence ID" value="PTTG_00515-t43_1-p1"/>
    <property type="gene ID" value="PTTG_00515"/>
</dbReference>
<feature type="compositionally biased region" description="Pro residues" evidence="1">
    <location>
        <begin position="195"/>
        <end position="207"/>
    </location>
</feature>
<dbReference type="Proteomes" id="UP000005240">
    <property type="component" value="Unassembled WGS sequence"/>
</dbReference>
<feature type="compositionally biased region" description="Pro residues" evidence="1">
    <location>
        <begin position="103"/>
        <end position="112"/>
    </location>
</feature>
<sequence>MSTHRMAEPAACFLSLSEKLAAIFKHTSDRINQISESLSAAIDAQPGLLRQPAARPAINPPGISLQPKLPTLSSEPPPNPQPPGCPPSPTNSPSTLKPLIAPKNPPRTPPTPSEETFKTVTASTQSERRVENRTTSAHTSPPRRITSPRHDPEDLAPITKEEDSNPSGPDQALSAPAPPAESRQIPLNLRERIGLPPPPPPPGPPPTQAGHDHSESPDPAQTLDRRTSPTSRSSPMDMKDSDPPRQVTPHDQTRSASPRSSSSPRAGHSTRDSSSRTRSSSRRRSRSPSSRSSDQRYRRNSLRSPSRRASISRRVDSRPYVYDSYKPTLNPRTRRRSRSPPRRSRSPHRRSPSPSRRSRSAYRRTPSPRSRRSRSRSRQKTERAGSRRPSSARFIDRIDSREDRDFAEYLDATRGDPSYKRLKDIMRSLHGPDYSGLVISQDLWETFRRFRRRADTREERMLRHLYLYPELMHSFLTCARQRHIVTYRPIEHCLSRSTVKLDMSCRSPGPRR</sequence>
<reference evidence="3 4" key="3">
    <citation type="journal article" date="2017" name="G3 (Bethesda)">
        <title>Comparative analysis highlights variable genome content of wheat rusts and divergence of the mating loci.</title>
        <authorList>
            <person name="Cuomo C.A."/>
            <person name="Bakkeren G."/>
            <person name="Khalil H.B."/>
            <person name="Panwar V."/>
            <person name="Joly D."/>
            <person name="Linning R."/>
            <person name="Sakthikumar S."/>
            <person name="Song X."/>
            <person name="Adiconis X."/>
            <person name="Fan L."/>
            <person name="Goldberg J.M."/>
            <person name="Levin J.Z."/>
            <person name="Young S."/>
            <person name="Zeng Q."/>
            <person name="Anikster Y."/>
            <person name="Bruce M."/>
            <person name="Wang M."/>
            <person name="Yin C."/>
            <person name="McCallum B."/>
            <person name="Szabo L.J."/>
            <person name="Hulbert S."/>
            <person name="Chen X."/>
            <person name="Fellers J.P."/>
        </authorList>
    </citation>
    <scope>NUCLEOTIDE SEQUENCE</scope>
    <source>
        <strain evidence="4">Isolate 1-1 / race 1 (BBBD)</strain>
        <strain evidence="3">isolate 1-1 / race 1 (BBBD)</strain>
    </source>
</reference>